<reference evidence="1" key="1">
    <citation type="submission" date="2013-10" db="EMBL/GenBank/DDBJ databases">
        <title>Draft genome sequence of Clostridium botulinum type B strain Osaka05.</title>
        <authorList>
            <person name="Sakaguchi Y."/>
            <person name="Hosomi K."/>
            <person name="Uchiyama J."/>
            <person name="Ogura Y."/>
            <person name="Sakaguchi M."/>
            <person name="Kohda T."/>
            <person name="Mukamoto M."/>
            <person name="Misawa N."/>
            <person name="Matsuzaki S."/>
            <person name="Hayashi T."/>
            <person name="Kozaki S."/>
        </authorList>
    </citation>
    <scope>NUCLEOTIDE SEQUENCE</scope>
    <source>
        <strain evidence="1">Osaka05</strain>
    </source>
</reference>
<dbReference type="Proteomes" id="UP000054164">
    <property type="component" value="Unassembled WGS sequence"/>
</dbReference>
<gene>
    <name evidence="1" type="ORF">CBO05C_0359</name>
</gene>
<dbReference type="EMBL" id="DF384213">
    <property type="protein sequence ID" value="GAE00669.1"/>
    <property type="molecule type" value="Genomic_DNA"/>
</dbReference>
<sequence>MEEKQDKNRKKNEGEDKVCITKSVCPKYNTIIDQCEIGPLTPEQRRIEAFEKRIQSALFQKNLILEGQRCNDDEILYANKIGNYTKALPHNLLGEVNLEAYNIWISTLTTGNPEKFELIPLGGTRKFVDPQAAYAYEMVGPDSHHLTIAPAPSFSSAIEASEMAEDYWMALTRDVPFVDYDTNLETKAAAEDLSKFSVFDGPKCKCKVTTETLFRSNIPDTLEGPYVSQFLLKDIPFGAKTITQKYIVPVEKIDYMTSYNEWLNIQNGQAPSSILKLDPVPRYISNGRDLGQYVHKDNSIQAALTACSILLDFGQQALSLSNPYLFSKTQEGFATFGTAHVLDFMTRVSRMALEAAWFQKFLVHRRLRPEEFGAYVQNLKTGNAKYPINPELLDSKVLEIVFKKYGTYLLPMAYTEGCPTHPAYPAGHAAHIGAEVTILKAFFNEDYIIPNPVVTSADGLKLQPYLEGDLKVGGELNKLAANIALGRDFAGVHWRSDCLEGMKLGEAVAIGLLQDYRNTYNEEFHGFSFTKFDGTKVII</sequence>
<dbReference type="SUPFAM" id="SSF48317">
    <property type="entry name" value="Acid phosphatase/Vanadium-dependent haloperoxidase"/>
    <property type="match status" value="1"/>
</dbReference>
<evidence type="ECO:0000313" key="1">
    <source>
        <dbReference type="EMBL" id="GAE00669.1"/>
    </source>
</evidence>
<dbReference type="PANTHER" id="PTHR34599:SF1">
    <property type="entry name" value="PHOSPHATIDIC ACID PHOSPHATASE TYPE 2_HALOPEROXIDASE DOMAIN-CONTAINING PROTEIN"/>
    <property type="match status" value="1"/>
</dbReference>
<dbReference type="InterPro" id="IPR016119">
    <property type="entry name" value="Br/Cl_peroxidase_C"/>
</dbReference>
<dbReference type="RefSeq" id="WP_030033005.1">
    <property type="nucleotide sequence ID" value="NZ_DF384213.1"/>
</dbReference>
<dbReference type="PANTHER" id="PTHR34599">
    <property type="entry name" value="PEROXIDASE-RELATED"/>
    <property type="match status" value="1"/>
</dbReference>
<organism evidence="1">
    <name type="scientific">Clostridium botulinum B str. Osaka05</name>
    <dbReference type="NCBI Taxonomy" id="1407017"/>
    <lineage>
        <taxon>Bacteria</taxon>
        <taxon>Bacillati</taxon>
        <taxon>Bacillota</taxon>
        <taxon>Clostridia</taxon>
        <taxon>Eubacteriales</taxon>
        <taxon>Clostridiaceae</taxon>
        <taxon>Clostridium</taxon>
    </lineage>
</organism>
<name>A0A0S6TX67_CLOBO</name>
<dbReference type="InterPro" id="IPR052559">
    <property type="entry name" value="V-haloperoxidase"/>
</dbReference>
<protein>
    <submittedName>
        <fullName evidence="1">PAP2 family protein</fullName>
    </submittedName>
</protein>
<dbReference type="AlphaFoldDB" id="A0A0S6TX67"/>
<dbReference type="HOGENOM" id="CLU_502237_0_0_9"/>
<proteinExistence type="predicted"/>
<dbReference type="GO" id="GO:0004601">
    <property type="term" value="F:peroxidase activity"/>
    <property type="evidence" value="ECO:0007669"/>
    <property type="project" value="InterPro"/>
</dbReference>
<accession>A0A0S6TX67</accession>
<dbReference type="CDD" id="cd03398">
    <property type="entry name" value="PAP2_haloperoxidase"/>
    <property type="match status" value="1"/>
</dbReference>
<dbReference type="Gene3D" id="1.10.606.10">
    <property type="entry name" value="Vanadium-containing Chloroperoxidase, domain 2"/>
    <property type="match status" value="1"/>
</dbReference>
<dbReference type="InterPro" id="IPR036938">
    <property type="entry name" value="PAP2/HPO_sf"/>
</dbReference>